<feature type="transmembrane region" description="Helical" evidence="1">
    <location>
        <begin position="72"/>
        <end position="93"/>
    </location>
</feature>
<proteinExistence type="predicted"/>
<dbReference type="AlphaFoldDB" id="A0A5J4VVJ1"/>
<dbReference type="EMBL" id="SNRW01004701">
    <property type="protein sequence ID" value="KAA6386667.1"/>
    <property type="molecule type" value="Genomic_DNA"/>
</dbReference>
<evidence type="ECO:0000313" key="2">
    <source>
        <dbReference type="EMBL" id="KAA6386667.1"/>
    </source>
</evidence>
<keyword evidence="1" id="KW-0812">Transmembrane</keyword>
<reference evidence="2 3" key="1">
    <citation type="submission" date="2019-03" db="EMBL/GenBank/DDBJ databases">
        <title>Single cell metagenomics reveals metabolic interactions within the superorganism composed of flagellate Streblomastix strix and complex community of Bacteroidetes bacteria on its surface.</title>
        <authorList>
            <person name="Treitli S.C."/>
            <person name="Kolisko M."/>
            <person name="Husnik F."/>
            <person name="Keeling P."/>
            <person name="Hampl V."/>
        </authorList>
    </citation>
    <scope>NUCLEOTIDE SEQUENCE [LARGE SCALE GENOMIC DNA]</scope>
    <source>
        <strain evidence="2">ST1C</strain>
    </source>
</reference>
<evidence type="ECO:0000313" key="3">
    <source>
        <dbReference type="Proteomes" id="UP000324800"/>
    </source>
</evidence>
<evidence type="ECO:0000256" key="1">
    <source>
        <dbReference type="SAM" id="Phobius"/>
    </source>
</evidence>
<protein>
    <submittedName>
        <fullName evidence="2">Uncharacterized protein</fullName>
    </submittedName>
</protein>
<comment type="caution">
    <text evidence="2">The sequence shown here is derived from an EMBL/GenBank/DDBJ whole genome shotgun (WGS) entry which is preliminary data.</text>
</comment>
<dbReference type="Proteomes" id="UP000324800">
    <property type="component" value="Unassembled WGS sequence"/>
</dbReference>
<organism evidence="2 3">
    <name type="scientific">Streblomastix strix</name>
    <dbReference type="NCBI Taxonomy" id="222440"/>
    <lineage>
        <taxon>Eukaryota</taxon>
        <taxon>Metamonada</taxon>
        <taxon>Preaxostyla</taxon>
        <taxon>Oxymonadida</taxon>
        <taxon>Streblomastigidae</taxon>
        <taxon>Streblomastix</taxon>
    </lineage>
</organism>
<feature type="transmembrane region" description="Helical" evidence="1">
    <location>
        <begin position="35"/>
        <end position="52"/>
    </location>
</feature>
<name>A0A5J4VVJ1_9EUKA</name>
<gene>
    <name evidence="2" type="ORF">EZS28_017804</name>
</gene>
<sequence length="117" mass="12873">MDVVAYVSIETSISIAIAYVLSISLQDLAKKTRNIIKISVISVILALLVGLLKEVIDVMQGQKLNWKDIVAEIGGCLLGFLIMMAGVIIRVILIRNSKKMKQNLSKNEENGDITDLM</sequence>
<accession>A0A5J4VVJ1</accession>
<feature type="transmembrane region" description="Helical" evidence="1">
    <location>
        <begin position="6"/>
        <end position="23"/>
    </location>
</feature>
<keyword evidence="1" id="KW-1133">Transmembrane helix</keyword>
<keyword evidence="1" id="KW-0472">Membrane</keyword>